<dbReference type="Proteomes" id="UP000316621">
    <property type="component" value="Chromosome 1"/>
</dbReference>
<protein>
    <submittedName>
        <fullName evidence="1">Uncharacterized protein</fullName>
    </submittedName>
</protein>
<proteinExistence type="predicted"/>
<name>A0A4Y7IEA5_PAPSO</name>
<evidence type="ECO:0000313" key="1">
    <source>
        <dbReference type="EMBL" id="RZC47273.1"/>
    </source>
</evidence>
<accession>A0A4Y7IEA5</accession>
<keyword evidence="2" id="KW-1185">Reference proteome</keyword>
<evidence type="ECO:0000313" key="2">
    <source>
        <dbReference type="Proteomes" id="UP000316621"/>
    </source>
</evidence>
<reference evidence="1 2" key="1">
    <citation type="journal article" date="2018" name="Science">
        <title>The opium poppy genome and morphinan production.</title>
        <authorList>
            <person name="Guo L."/>
            <person name="Winzer T."/>
            <person name="Yang X."/>
            <person name="Li Y."/>
            <person name="Ning Z."/>
            <person name="He Z."/>
            <person name="Teodor R."/>
            <person name="Lu Y."/>
            <person name="Bowser T.A."/>
            <person name="Graham I.A."/>
            <person name="Ye K."/>
        </authorList>
    </citation>
    <scope>NUCLEOTIDE SEQUENCE [LARGE SCALE GENOMIC DNA]</scope>
    <source>
        <strain evidence="2">cv. HN1</strain>
        <tissue evidence="1">Leaves</tissue>
    </source>
</reference>
<dbReference type="EMBL" id="CM010715">
    <property type="protein sequence ID" value="RZC47273.1"/>
    <property type="molecule type" value="Genomic_DNA"/>
</dbReference>
<dbReference type="Gramene" id="RZC47273">
    <property type="protein sequence ID" value="RZC47273"/>
    <property type="gene ID" value="C5167_040228"/>
</dbReference>
<organism evidence="1 2">
    <name type="scientific">Papaver somniferum</name>
    <name type="common">Opium poppy</name>
    <dbReference type="NCBI Taxonomy" id="3469"/>
    <lineage>
        <taxon>Eukaryota</taxon>
        <taxon>Viridiplantae</taxon>
        <taxon>Streptophyta</taxon>
        <taxon>Embryophyta</taxon>
        <taxon>Tracheophyta</taxon>
        <taxon>Spermatophyta</taxon>
        <taxon>Magnoliopsida</taxon>
        <taxon>Ranunculales</taxon>
        <taxon>Papaveraceae</taxon>
        <taxon>Papaveroideae</taxon>
        <taxon>Papaver</taxon>
    </lineage>
</organism>
<dbReference type="AlphaFoldDB" id="A0A4Y7IEA5"/>
<sequence length="73" mass="8300">MVEISQGHYKKNLETFRCSTALYIGVFGRTTPAFRKIKESIESATTNESPPVVTNRRTKRILPTTARKIRKSS</sequence>
<gene>
    <name evidence="1" type="ORF">C5167_040228</name>
</gene>